<dbReference type="InterPro" id="IPR036890">
    <property type="entry name" value="HATPase_C_sf"/>
</dbReference>
<dbReference type="InterPro" id="IPR050595">
    <property type="entry name" value="Bact_response_regulator"/>
</dbReference>
<dbReference type="Proteomes" id="UP000194003">
    <property type="component" value="Unassembled WGS sequence"/>
</dbReference>
<evidence type="ECO:0000313" key="5">
    <source>
        <dbReference type="Proteomes" id="UP000194003"/>
    </source>
</evidence>
<feature type="modified residue" description="4-aspartylphosphate" evidence="2">
    <location>
        <position position="57"/>
    </location>
</feature>
<name>A0A1Y2K649_9PROT</name>
<dbReference type="Pfam" id="PF00072">
    <property type="entry name" value="Response_reg"/>
    <property type="match status" value="1"/>
</dbReference>
<dbReference type="Gene3D" id="3.30.565.10">
    <property type="entry name" value="Histidine kinase-like ATPase, C-terminal domain"/>
    <property type="match status" value="1"/>
</dbReference>
<dbReference type="EMBL" id="LVJN01000019">
    <property type="protein sequence ID" value="OSM04443.1"/>
    <property type="molecule type" value="Genomic_DNA"/>
</dbReference>
<dbReference type="PANTHER" id="PTHR44591">
    <property type="entry name" value="STRESS RESPONSE REGULATOR PROTEIN 1"/>
    <property type="match status" value="1"/>
</dbReference>
<keyword evidence="1 2" id="KW-0597">Phosphoprotein</keyword>
<dbReference type="SMART" id="SM00448">
    <property type="entry name" value="REC"/>
    <property type="match status" value="1"/>
</dbReference>
<gene>
    <name evidence="4" type="ORF">MAIT1_04355</name>
</gene>
<sequence>MADTPIVLVVDDDPLNRELLDDLLEEEHYEVLLAEDGEDGWKVMQERRGAIDVVLLDRMMPRLDGLSLLKRVKEDPELKKIPVVFQTAKTSQEEIQEGLRAGAYYYITKPFDQNTLLAVVQTAIAERRDFRQLQTEAKRFSSIMKLMKSGAFEFRTLDEGLDLAAFLASLCPDPDQVAMGLSELLINAVEHGNLGITYEEKSALNLQGAWIQEVERRLDLPEHCEKSVSVTYAMDDEGDLHFFIEDEGHGFDWEKYLEFDPKRAFDTHGRGIAMSRAMSFKNLIYTEPGNKVLAIVDGKHANPDSDDDAQ</sequence>
<evidence type="ECO:0000256" key="2">
    <source>
        <dbReference type="PROSITE-ProRule" id="PRU00169"/>
    </source>
</evidence>
<dbReference type="InterPro" id="IPR011006">
    <property type="entry name" value="CheY-like_superfamily"/>
</dbReference>
<dbReference type="STRING" id="1434232.MAIT1_04355"/>
<dbReference type="SUPFAM" id="SSF55874">
    <property type="entry name" value="ATPase domain of HSP90 chaperone/DNA topoisomerase II/histidine kinase"/>
    <property type="match status" value="1"/>
</dbReference>
<dbReference type="PROSITE" id="PS50110">
    <property type="entry name" value="RESPONSE_REGULATORY"/>
    <property type="match status" value="1"/>
</dbReference>
<dbReference type="Pfam" id="PF13581">
    <property type="entry name" value="HATPase_c_2"/>
    <property type="match status" value="1"/>
</dbReference>
<dbReference type="GO" id="GO:0000160">
    <property type="term" value="P:phosphorelay signal transduction system"/>
    <property type="evidence" value="ECO:0007669"/>
    <property type="project" value="InterPro"/>
</dbReference>
<feature type="domain" description="Response regulatory" evidence="3">
    <location>
        <begin position="6"/>
        <end position="124"/>
    </location>
</feature>
<dbReference type="InterPro" id="IPR003594">
    <property type="entry name" value="HATPase_dom"/>
</dbReference>
<dbReference type="RefSeq" id="WP_085442525.1">
    <property type="nucleotide sequence ID" value="NZ_LVJN01000019.1"/>
</dbReference>
<evidence type="ECO:0000259" key="3">
    <source>
        <dbReference type="PROSITE" id="PS50110"/>
    </source>
</evidence>
<dbReference type="InterPro" id="IPR001789">
    <property type="entry name" value="Sig_transdc_resp-reg_receiver"/>
</dbReference>
<evidence type="ECO:0000313" key="4">
    <source>
        <dbReference type="EMBL" id="OSM04443.1"/>
    </source>
</evidence>
<dbReference type="PANTHER" id="PTHR44591:SF3">
    <property type="entry name" value="RESPONSE REGULATORY DOMAIN-CONTAINING PROTEIN"/>
    <property type="match status" value="1"/>
</dbReference>
<dbReference type="SUPFAM" id="SSF52172">
    <property type="entry name" value="CheY-like"/>
    <property type="match status" value="1"/>
</dbReference>
<proteinExistence type="predicted"/>
<dbReference type="Gene3D" id="3.40.50.2300">
    <property type="match status" value="1"/>
</dbReference>
<comment type="caution">
    <text evidence="4">The sequence shown here is derived from an EMBL/GenBank/DDBJ whole genome shotgun (WGS) entry which is preliminary data.</text>
</comment>
<keyword evidence="5" id="KW-1185">Reference proteome</keyword>
<organism evidence="4 5">
    <name type="scientific">Magnetofaba australis IT-1</name>
    <dbReference type="NCBI Taxonomy" id="1434232"/>
    <lineage>
        <taxon>Bacteria</taxon>
        <taxon>Pseudomonadati</taxon>
        <taxon>Pseudomonadota</taxon>
        <taxon>Magnetococcia</taxon>
        <taxon>Magnetococcales</taxon>
        <taxon>Magnetococcaceae</taxon>
        <taxon>Magnetofaba</taxon>
    </lineage>
</organism>
<protein>
    <submittedName>
        <fullName evidence="4">Putative response regulator receiver protein</fullName>
    </submittedName>
</protein>
<evidence type="ECO:0000256" key="1">
    <source>
        <dbReference type="ARBA" id="ARBA00022553"/>
    </source>
</evidence>
<dbReference type="CDD" id="cd16936">
    <property type="entry name" value="HATPase_RsbW-like"/>
    <property type="match status" value="1"/>
</dbReference>
<reference evidence="4 5" key="1">
    <citation type="journal article" date="2016" name="BMC Genomics">
        <title>Combined genomic and structural analyses of a cultured magnetotactic bacterium reveals its niche adaptation to a dynamic environment.</title>
        <authorList>
            <person name="Araujo A.C."/>
            <person name="Morillo V."/>
            <person name="Cypriano J."/>
            <person name="Teixeira L.C."/>
            <person name="Leao P."/>
            <person name="Lyra S."/>
            <person name="Almeida L.G."/>
            <person name="Bazylinski D.A."/>
            <person name="Vasconcellos A.T."/>
            <person name="Abreu F."/>
            <person name="Lins U."/>
        </authorList>
    </citation>
    <scope>NUCLEOTIDE SEQUENCE [LARGE SCALE GENOMIC DNA]</scope>
    <source>
        <strain evidence="4 5">IT-1</strain>
    </source>
</reference>
<accession>A0A1Y2K649</accession>
<dbReference type="OrthoDB" id="5456285at2"/>
<dbReference type="AlphaFoldDB" id="A0A1Y2K649"/>